<evidence type="ECO:0000259" key="12">
    <source>
        <dbReference type="Pfam" id="PF00763"/>
    </source>
</evidence>
<proteinExistence type="inferred from homology"/>
<comment type="catalytic activity">
    <reaction evidence="11">
        <text>(6R)-5,10-methylene-5,6,7,8-tetrahydrofolate + NADP(+) = (6R)-5,10-methenyltetrahydrofolate + NADPH</text>
        <dbReference type="Rhea" id="RHEA:22812"/>
        <dbReference type="ChEBI" id="CHEBI:15636"/>
        <dbReference type="ChEBI" id="CHEBI:57455"/>
        <dbReference type="ChEBI" id="CHEBI:57783"/>
        <dbReference type="ChEBI" id="CHEBI:58349"/>
        <dbReference type="EC" id="1.5.1.5"/>
    </reaction>
</comment>
<feature type="domain" description="Tetrahydrofolate dehydrogenase/cyclohydrolase NAD(P)-binding" evidence="13">
    <location>
        <begin position="154"/>
        <end position="296"/>
    </location>
</feature>
<dbReference type="InterPro" id="IPR000672">
    <property type="entry name" value="THF_DH/CycHdrlase"/>
</dbReference>
<evidence type="ECO:0000313" key="15">
    <source>
        <dbReference type="Proteomes" id="UP001500571"/>
    </source>
</evidence>
<keyword evidence="9 11" id="KW-0486">Methionine biosynthesis</keyword>
<evidence type="ECO:0000256" key="4">
    <source>
        <dbReference type="ARBA" id="ARBA00022755"/>
    </source>
</evidence>
<comment type="caution">
    <text evidence="11">Lacks conserved residue(s) required for the propagation of feature annotation.</text>
</comment>
<accession>A0ABN2QPP0</accession>
<keyword evidence="5 11" id="KW-0378">Hydrolase</keyword>
<dbReference type="InterPro" id="IPR020630">
    <property type="entry name" value="THF_DH/CycHdrlase_cat_dom"/>
</dbReference>
<comment type="subunit">
    <text evidence="11">Homodimer.</text>
</comment>
<dbReference type="EC" id="3.5.4.9" evidence="11"/>
<dbReference type="Pfam" id="PF02882">
    <property type="entry name" value="THF_DHG_CYH_C"/>
    <property type="match status" value="1"/>
</dbReference>
<dbReference type="NCBIfam" id="NF010789">
    <property type="entry name" value="PRK14193.1"/>
    <property type="match status" value="1"/>
</dbReference>
<evidence type="ECO:0000256" key="9">
    <source>
        <dbReference type="ARBA" id="ARBA00023167"/>
    </source>
</evidence>
<keyword evidence="7 11" id="KW-0560">Oxidoreductase</keyword>
<evidence type="ECO:0000256" key="10">
    <source>
        <dbReference type="ARBA" id="ARBA00023268"/>
    </source>
</evidence>
<evidence type="ECO:0000256" key="2">
    <source>
        <dbReference type="ARBA" id="ARBA00022563"/>
    </source>
</evidence>
<dbReference type="InterPro" id="IPR020867">
    <property type="entry name" value="THF_DH/CycHdrlase_CS"/>
</dbReference>
<dbReference type="Gene3D" id="3.40.50.720">
    <property type="entry name" value="NAD(P)-binding Rossmann-like Domain"/>
    <property type="match status" value="1"/>
</dbReference>
<dbReference type="PANTHER" id="PTHR48099:SF5">
    <property type="entry name" value="C-1-TETRAHYDROFOLATE SYNTHASE, CYTOPLASMIC"/>
    <property type="match status" value="1"/>
</dbReference>
<comment type="catalytic activity">
    <reaction evidence="11">
        <text>(6R)-5,10-methenyltetrahydrofolate + H2O = (6R)-10-formyltetrahydrofolate + H(+)</text>
        <dbReference type="Rhea" id="RHEA:23700"/>
        <dbReference type="ChEBI" id="CHEBI:15377"/>
        <dbReference type="ChEBI" id="CHEBI:15378"/>
        <dbReference type="ChEBI" id="CHEBI:57455"/>
        <dbReference type="ChEBI" id="CHEBI:195366"/>
        <dbReference type="EC" id="3.5.4.9"/>
    </reaction>
</comment>
<keyword evidence="3 11" id="KW-0028">Amino-acid biosynthesis</keyword>
<dbReference type="Pfam" id="PF00763">
    <property type="entry name" value="THF_DHG_CYH"/>
    <property type="match status" value="1"/>
</dbReference>
<dbReference type="InterPro" id="IPR036291">
    <property type="entry name" value="NAD(P)-bd_dom_sf"/>
</dbReference>
<dbReference type="PANTHER" id="PTHR48099">
    <property type="entry name" value="C-1-TETRAHYDROFOLATE SYNTHASE, CYTOPLASMIC-RELATED"/>
    <property type="match status" value="1"/>
</dbReference>
<keyword evidence="2 11" id="KW-0554">One-carbon metabolism</keyword>
<sequence>MEPLTVARERYVVVETRAAVIDGKAAAQRVKESLRPRIESLTALGRKPGLGTILVGDDPGSHSYVRGKHRDCAEVGIDSIRIELPSDVTEADVLRAVDRLNADPRCSGFIVQLPLPSHVDMHAVLNAVDPDKDADGLHPVNLGRLVLNQPGTLPCTPHGILELLREHDVAITGSQFCVIGCGTTVGRPLGLMLTRPSEHATVTMCNEATVDVAAHTRVADVVIAAAGVAHLVKPFWIKPGATVLSVGITRTVEGILGDVHPAVEGVAGKWTRATGGVGPMTRAMLLKNVVELAERAAGLEMPVSTKYASWYV</sequence>
<organism evidence="14 15">
    <name type="scientific">Nocardioides panacihumi</name>
    <dbReference type="NCBI Taxonomy" id="400774"/>
    <lineage>
        <taxon>Bacteria</taxon>
        <taxon>Bacillati</taxon>
        <taxon>Actinomycetota</taxon>
        <taxon>Actinomycetes</taxon>
        <taxon>Propionibacteriales</taxon>
        <taxon>Nocardioidaceae</taxon>
        <taxon>Nocardioides</taxon>
    </lineage>
</organism>
<dbReference type="SUPFAM" id="SSF53223">
    <property type="entry name" value="Aminoacid dehydrogenase-like, N-terminal domain"/>
    <property type="match status" value="1"/>
</dbReference>
<feature type="domain" description="Tetrahydrofolate dehydrogenase/cyclohydrolase catalytic" evidence="12">
    <location>
        <begin position="21"/>
        <end position="135"/>
    </location>
</feature>
<evidence type="ECO:0000256" key="1">
    <source>
        <dbReference type="ARBA" id="ARBA00004777"/>
    </source>
</evidence>
<evidence type="ECO:0000256" key="11">
    <source>
        <dbReference type="HAMAP-Rule" id="MF_01576"/>
    </source>
</evidence>
<evidence type="ECO:0000256" key="3">
    <source>
        <dbReference type="ARBA" id="ARBA00022605"/>
    </source>
</evidence>
<dbReference type="Gene3D" id="3.40.50.10860">
    <property type="entry name" value="Leucine Dehydrogenase, chain A, domain 1"/>
    <property type="match status" value="1"/>
</dbReference>
<evidence type="ECO:0000256" key="8">
    <source>
        <dbReference type="ARBA" id="ARBA00023102"/>
    </source>
</evidence>
<reference evidence="14 15" key="1">
    <citation type="journal article" date="2019" name="Int. J. Syst. Evol. Microbiol.">
        <title>The Global Catalogue of Microorganisms (GCM) 10K type strain sequencing project: providing services to taxonomists for standard genome sequencing and annotation.</title>
        <authorList>
            <consortium name="The Broad Institute Genomics Platform"/>
            <consortium name="The Broad Institute Genome Sequencing Center for Infectious Disease"/>
            <person name="Wu L."/>
            <person name="Ma J."/>
        </authorList>
    </citation>
    <scope>NUCLEOTIDE SEQUENCE [LARGE SCALE GENOMIC DNA]</scope>
    <source>
        <strain evidence="14 15">JCM 15309</strain>
    </source>
</reference>
<dbReference type="HAMAP" id="MF_01576">
    <property type="entry name" value="THF_DHG_CYH"/>
    <property type="match status" value="1"/>
</dbReference>
<keyword evidence="6 11" id="KW-0521">NADP</keyword>
<evidence type="ECO:0000256" key="5">
    <source>
        <dbReference type="ARBA" id="ARBA00022801"/>
    </source>
</evidence>
<keyword evidence="10 11" id="KW-0511">Multifunctional enzyme</keyword>
<comment type="pathway">
    <text evidence="1 11">One-carbon metabolism; tetrahydrofolate interconversion.</text>
</comment>
<keyword evidence="4 11" id="KW-0658">Purine biosynthesis</keyword>
<protein>
    <recommendedName>
        <fullName evidence="11">Bifunctional protein FolD</fullName>
    </recommendedName>
    <domain>
        <recommendedName>
            <fullName evidence="11">Methylenetetrahydrofolate dehydrogenase</fullName>
            <ecNumber evidence="11">1.5.1.5</ecNumber>
        </recommendedName>
    </domain>
    <domain>
        <recommendedName>
            <fullName evidence="11">Methenyltetrahydrofolate cyclohydrolase</fullName>
            <ecNumber evidence="11">3.5.4.9</ecNumber>
        </recommendedName>
    </domain>
</protein>
<dbReference type="InterPro" id="IPR046346">
    <property type="entry name" value="Aminoacid_DH-like_N_sf"/>
</dbReference>
<feature type="binding site" evidence="11">
    <location>
        <begin position="180"/>
        <end position="182"/>
    </location>
    <ligand>
        <name>NADP(+)</name>
        <dbReference type="ChEBI" id="CHEBI:58349"/>
    </ligand>
</feature>
<comment type="caution">
    <text evidence="14">The sequence shown here is derived from an EMBL/GenBank/DDBJ whole genome shotgun (WGS) entry which is preliminary data.</text>
</comment>
<keyword evidence="8 11" id="KW-0368">Histidine biosynthesis</keyword>
<evidence type="ECO:0000256" key="6">
    <source>
        <dbReference type="ARBA" id="ARBA00022857"/>
    </source>
</evidence>
<dbReference type="PRINTS" id="PR00085">
    <property type="entry name" value="THFDHDRGNASE"/>
</dbReference>
<comment type="similarity">
    <text evidence="11">Belongs to the tetrahydrofolate dehydrogenase/cyclohydrolase family.</text>
</comment>
<dbReference type="CDD" id="cd01080">
    <property type="entry name" value="NAD_bind_m-THF_DH_Cyclohyd"/>
    <property type="match status" value="1"/>
</dbReference>
<dbReference type="EMBL" id="BAAAPB010000001">
    <property type="protein sequence ID" value="GAA1955454.1"/>
    <property type="molecule type" value="Genomic_DNA"/>
</dbReference>
<name>A0ABN2QPP0_9ACTN</name>
<keyword evidence="15" id="KW-1185">Reference proteome</keyword>
<comment type="function">
    <text evidence="11">Catalyzes the oxidation of 5,10-methylenetetrahydrofolate to 5,10-methenyltetrahydrofolate and then the hydrolysis of 5,10-methenyltetrahydrofolate to 10-formyltetrahydrofolate.</text>
</comment>
<dbReference type="Proteomes" id="UP001500571">
    <property type="component" value="Unassembled WGS sequence"/>
</dbReference>
<evidence type="ECO:0000256" key="7">
    <source>
        <dbReference type="ARBA" id="ARBA00023002"/>
    </source>
</evidence>
<evidence type="ECO:0000259" key="13">
    <source>
        <dbReference type="Pfam" id="PF02882"/>
    </source>
</evidence>
<dbReference type="EC" id="1.5.1.5" evidence="11"/>
<evidence type="ECO:0000313" key="14">
    <source>
        <dbReference type="EMBL" id="GAA1955454.1"/>
    </source>
</evidence>
<dbReference type="InterPro" id="IPR020631">
    <property type="entry name" value="THF_DH/CycHdrlase_NAD-bd_dom"/>
</dbReference>
<dbReference type="PROSITE" id="PS00766">
    <property type="entry name" value="THF_DHG_CYH_1"/>
    <property type="match status" value="1"/>
</dbReference>
<gene>
    <name evidence="11" type="primary">folD</name>
    <name evidence="14" type="ORF">GCM10009798_13360</name>
</gene>
<feature type="binding site" evidence="11">
    <location>
        <position position="248"/>
    </location>
    <ligand>
        <name>NADP(+)</name>
        <dbReference type="ChEBI" id="CHEBI:58349"/>
    </ligand>
</feature>
<dbReference type="SUPFAM" id="SSF51735">
    <property type="entry name" value="NAD(P)-binding Rossmann-fold domains"/>
    <property type="match status" value="1"/>
</dbReference>